<dbReference type="EMBL" id="JALKHS010000006">
    <property type="protein sequence ID" value="MCK0531072.1"/>
    <property type="molecule type" value="Genomic_DNA"/>
</dbReference>
<organism evidence="1 2">
    <name type="scientific">Sphingobium agri</name>
    <dbReference type="NCBI Taxonomy" id="2933566"/>
    <lineage>
        <taxon>Bacteria</taxon>
        <taxon>Pseudomonadati</taxon>
        <taxon>Pseudomonadota</taxon>
        <taxon>Alphaproteobacteria</taxon>
        <taxon>Sphingomonadales</taxon>
        <taxon>Sphingomonadaceae</taxon>
        <taxon>Sphingobium</taxon>
    </lineage>
</organism>
<evidence type="ECO:0000313" key="2">
    <source>
        <dbReference type="Proteomes" id="UP001203512"/>
    </source>
</evidence>
<accession>A0ABT0DVU6</accession>
<dbReference type="Proteomes" id="UP001203512">
    <property type="component" value="Unassembled WGS sequence"/>
</dbReference>
<evidence type="ECO:0000313" key="1">
    <source>
        <dbReference type="EMBL" id="MCK0531072.1"/>
    </source>
</evidence>
<comment type="caution">
    <text evidence="1">The sequence shown here is derived from an EMBL/GenBank/DDBJ whole genome shotgun (WGS) entry which is preliminary data.</text>
</comment>
<gene>
    <name evidence="1" type="ORF">MU848_05690</name>
</gene>
<keyword evidence="2" id="KW-1185">Reference proteome</keyword>
<sequence length="93" mass="10367">MTAERRYHRDKDAVACVLEDITLLYHRASGQTHMMISPVPEILDALDEEADSTAAQLHALLERHYDLGEPEQAIAEIEAHLESLTALGLVCRS</sequence>
<name>A0ABT0DVU6_9SPHN</name>
<protein>
    <submittedName>
        <fullName evidence="1">HPr-rel-A system PqqD family peptide chaperone</fullName>
    </submittedName>
</protein>
<reference evidence="1 2" key="1">
    <citation type="submission" date="2022-04" db="EMBL/GenBank/DDBJ databases">
        <authorList>
            <person name="Huq M.A."/>
        </authorList>
    </citation>
    <scope>NUCLEOTIDE SEQUENCE [LARGE SCALE GENOMIC DNA]</scope>
    <source>
        <strain evidence="1 2">MAH-33</strain>
    </source>
</reference>
<proteinExistence type="predicted"/>
<dbReference type="InterPro" id="IPR027599">
    <property type="entry name" value="PqqD-rel_X"/>
</dbReference>
<dbReference type="NCBIfam" id="TIGR04353">
    <property type="entry name" value="PqqD_rel_X"/>
    <property type="match status" value="1"/>
</dbReference>
<dbReference type="RefSeq" id="WP_097091991.1">
    <property type="nucleotide sequence ID" value="NZ_JALKHS010000006.1"/>
</dbReference>